<dbReference type="AlphaFoldDB" id="A0AAN8FV19"/>
<dbReference type="GO" id="GO:0008270">
    <property type="term" value="F:zinc ion binding"/>
    <property type="evidence" value="ECO:0007669"/>
    <property type="project" value="UniProtKB-KW"/>
</dbReference>
<evidence type="ECO:0000256" key="1">
    <source>
        <dbReference type="PROSITE-ProRule" id="PRU00325"/>
    </source>
</evidence>
<feature type="region of interest" description="Disordered" evidence="2">
    <location>
        <begin position="307"/>
        <end position="341"/>
    </location>
</feature>
<comment type="caution">
    <text evidence="4">The sequence shown here is derived from an EMBL/GenBank/DDBJ whole genome shotgun (WGS) entry which is preliminary data.</text>
</comment>
<reference evidence="4 5" key="1">
    <citation type="submission" date="2019-10" db="EMBL/GenBank/DDBJ databases">
        <title>Assembly and Annotation for the nematode Trichostrongylus colubriformis.</title>
        <authorList>
            <person name="Martin J."/>
        </authorList>
    </citation>
    <scope>NUCLEOTIDE SEQUENCE [LARGE SCALE GENOMIC DNA]</scope>
    <source>
        <strain evidence="4">G859</strain>
        <tissue evidence="4">Whole worm</tissue>
    </source>
</reference>
<sequence length="477" mass="54275">MTSNELSLVFDLIKKAITQFDARYMIDDTNVFYNAYKTVFPSSRAQKILCSSHVSKTVQRRLNEALQPDDAKIGQRLFRDLFHQAVPTRFENLYAAFLTWLYLKEADEVVEVSSILERKRRKEWAPCYRRVAPFATSNHAESWHNTLKHNLLHDKQNSRLDNLVFTLVRYTADLELKLLAQALRNSSDGKGRRTQTLRRHRDAIVRYAERQGLIIPLRENTWGVVSKSQEQVLYTVYIGQLCSCDSTENSHCERCGVCYFQVSCDCPDSINAGVSCIHSHAVAIFATEARQLLPFVQHPHAISREVDSQSFDANEELPRDRSSEDPEDVASSSQEVPEEILSHDDANTEYQLLKGVESYFDEVARQCLQKGLVSAIRKPRIGMEQVLGNVTTVTGVRPQGIVRRTAVQGPGITAKPKPIVTFKNKRQVSAERKRGALVCSQEIDLHKVWDRVPRDSLIVCFICGKRQPPETSEDPII</sequence>
<keyword evidence="1" id="KW-0863">Zinc-finger</keyword>
<name>A0AAN8FV19_TRICO</name>
<evidence type="ECO:0000313" key="5">
    <source>
        <dbReference type="Proteomes" id="UP001331761"/>
    </source>
</evidence>
<proteinExistence type="predicted"/>
<dbReference type="EMBL" id="WIXE01003499">
    <property type="protein sequence ID" value="KAK5983889.1"/>
    <property type="molecule type" value="Genomic_DNA"/>
</dbReference>
<keyword evidence="5" id="KW-1185">Reference proteome</keyword>
<organism evidence="4 5">
    <name type="scientific">Trichostrongylus colubriformis</name>
    <name type="common">Black scour worm</name>
    <dbReference type="NCBI Taxonomy" id="6319"/>
    <lineage>
        <taxon>Eukaryota</taxon>
        <taxon>Metazoa</taxon>
        <taxon>Ecdysozoa</taxon>
        <taxon>Nematoda</taxon>
        <taxon>Chromadorea</taxon>
        <taxon>Rhabditida</taxon>
        <taxon>Rhabditina</taxon>
        <taxon>Rhabditomorpha</taxon>
        <taxon>Strongyloidea</taxon>
        <taxon>Trichostrongylidae</taxon>
        <taxon>Trichostrongylus</taxon>
    </lineage>
</organism>
<dbReference type="Proteomes" id="UP001331761">
    <property type="component" value="Unassembled WGS sequence"/>
</dbReference>
<keyword evidence="1" id="KW-0479">Metal-binding</keyword>
<accession>A0AAN8FV19</accession>
<keyword evidence="1" id="KW-0862">Zinc</keyword>
<gene>
    <name evidence="4" type="ORF">GCK32_000846</name>
</gene>
<protein>
    <recommendedName>
        <fullName evidence="3">SWIM-type domain-containing protein</fullName>
    </recommendedName>
</protein>
<feature type="non-terminal residue" evidence="4">
    <location>
        <position position="477"/>
    </location>
</feature>
<evidence type="ECO:0000256" key="2">
    <source>
        <dbReference type="SAM" id="MobiDB-lite"/>
    </source>
</evidence>
<dbReference type="InterPro" id="IPR007527">
    <property type="entry name" value="Znf_SWIM"/>
</dbReference>
<evidence type="ECO:0000313" key="4">
    <source>
        <dbReference type="EMBL" id="KAK5983889.1"/>
    </source>
</evidence>
<dbReference type="PROSITE" id="PS50966">
    <property type="entry name" value="ZF_SWIM"/>
    <property type="match status" value="1"/>
</dbReference>
<feature type="domain" description="SWIM-type" evidence="3">
    <location>
        <begin position="234"/>
        <end position="287"/>
    </location>
</feature>
<evidence type="ECO:0000259" key="3">
    <source>
        <dbReference type="PROSITE" id="PS50966"/>
    </source>
</evidence>